<dbReference type="Pfam" id="PF13374">
    <property type="entry name" value="TPR_10"/>
    <property type="match status" value="1"/>
</dbReference>
<keyword evidence="1" id="KW-0802">TPR repeat</keyword>
<proteinExistence type="predicted"/>
<feature type="transmembrane region" description="Helical" evidence="2">
    <location>
        <begin position="355"/>
        <end position="375"/>
    </location>
</feature>
<dbReference type="InterPro" id="IPR011990">
    <property type="entry name" value="TPR-like_helical_dom_sf"/>
</dbReference>
<organism evidence="3 4">
    <name type="scientific">Segatella hominis</name>
    <dbReference type="NCBI Taxonomy" id="2518605"/>
    <lineage>
        <taxon>Bacteria</taxon>
        <taxon>Pseudomonadati</taxon>
        <taxon>Bacteroidota</taxon>
        <taxon>Bacteroidia</taxon>
        <taxon>Bacteroidales</taxon>
        <taxon>Prevotellaceae</taxon>
        <taxon>Segatella</taxon>
    </lineage>
</organism>
<sequence length="523" mass="60994">MKRNILYLISLCFLLSTICCKHKDQTLQEKLVNIDSLLENEHIDSAKLRIKQLNISHIKDSNILAYYNLIATRLSYMQYKPANSLSLINQSIAIYTRLNDEEKLARCYYYKAAILYNLGKRKEAIENAKRAEAKSLNLPLLKGKIYNFLSLINSENGNYNLAMKYARQYFYYTEATSNNSDKIDSYNRMAISYYYLSQIDSAIFYINKCIPLLNYSTDSAKIIYLDNIGYLNMNRNPKLALKYLNVAMKLGPSVDTYDNLAQIYIKQGEKEKADSLWRKALQTQDLAKKIEILSTILRQKQEEKDYKKVAHFASWLVELKDSLADQRKSEQILVQQIKFDNDLAQAKQQKTILTLTYAICIAVLLLVLICLSIRYHHMKTINEKLENEKKIKEYQITIDKLASIGQTDHKTIKNLQKRIDKLQYFKDNHTQQGHILYETALFGKSIKDWNKPEMITFLDYYVSKDIEYSLSLEEIDQLTAREKIFLILQHEGKTEAKVAEMMALSNSALRTMKSRIKKKKESK</sequence>
<dbReference type="SUPFAM" id="SSF48452">
    <property type="entry name" value="TPR-like"/>
    <property type="match status" value="2"/>
</dbReference>
<keyword evidence="2" id="KW-0472">Membrane</keyword>
<dbReference type="OrthoDB" id="1079512at2"/>
<dbReference type="RefSeq" id="WP_134843105.1">
    <property type="nucleotide sequence ID" value="NZ_SGVY01000010.1"/>
</dbReference>
<comment type="caution">
    <text evidence="3">The sequence shown here is derived from an EMBL/GenBank/DDBJ whole genome shotgun (WGS) entry which is preliminary data.</text>
</comment>
<dbReference type="SUPFAM" id="SSF46894">
    <property type="entry name" value="C-terminal effector domain of the bipartite response regulators"/>
    <property type="match status" value="1"/>
</dbReference>
<protein>
    <recommendedName>
        <fullName evidence="5">Tetratricopeptide repeat protein</fullName>
    </recommendedName>
</protein>
<feature type="repeat" description="TPR" evidence="1">
    <location>
        <begin position="254"/>
        <end position="287"/>
    </location>
</feature>
<name>A0A4Y8VQH2_9BACT</name>
<dbReference type="InterPro" id="IPR019734">
    <property type="entry name" value="TPR_rpt"/>
</dbReference>
<dbReference type="GO" id="GO:0006355">
    <property type="term" value="P:regulation of DNA-templated transcription"/>
    <property type="evidence" value="ECO:0007669"/>
    <property type="project" value="InterPro"/>
</dbReference>
<accession>A0A4Y8VQH2</accession>
<keyword evidence="4" id="KW-1185">Reference proteome</keyword>
<dbReference type="InterPro" id="IPR016032">
    <property type="entry name" value="Sig_transdc_resp-reg_C-effctor"/>
</dbReference>
<gene>
    <name evidence="3" type="ORF">EXN75_05725</name>
</gene>
<dbReference type="GeneID" id="302994794"/>
<evidence type="ECO:0000313" key="3">
    <source>
        <dbReference type="EMBL" id="TFH82832.1"/>
    </source>
</evidence>
<dbReference type="EMBL" id="SGVY01000010">
    <property type="protein sequence ID" value="TFH82832.1"/>
    <property type="molecule type" value="Genomic_DNA"/>
</dbReference>
<evidence type="ECO:0000256" key="2">
    <source>
        <dbReference type="SAM" id="Phobius"/>
    </source>
</evidence>
<reference evidence="3 4" key="1">
    <citation type="submission" date="2019-02" db="EMBL/GenBank/DDBJ databases">
        <title>Draft Genome Sequence of the Prevotella sp. BCRC 81118, Isolated from Human Feces.</title>
        <authorList>
            <person name="Huang C.-H."/>
        </authorList>
    </citation>
    <scope>NUCLEOTIDE SEQUENCE [LARGE SCALE GENOMIC DNA]</scope>
    <source>
        <strain evidence="3 4">BCRC 81118</strain>
    </source>
</reference>
<dbReference type="GO" id="GO:0003677">
    <property type="term" value="F:DNA binding"/>
    <property type="evidence" value="ECO:0007669"/>
    <property type="project" value="InterPro"/>
</dbReference>
<dbReference type="AlphaFoldDB" id="A0A4Y8VQH2"/>
<keyword evidence="2" id="KW-0812">Transmembrane</keyword>
<evidence type="ECO:0000256" key="1">
    <source>
        <dbReference type="PROSITE-ProRule" id="PRU00339"/>
    </source>
</evidence>
<dbReference type="Gene3D" id="1.25.40.10">
    <property type="entry name" value="Tetratricopeptide repeat domain"/>
    <property type="match status" value="2"/>
</dbReference>
<dbReference type="PROSITE" id="PS50005">
    <property type="entry name" value="TPR"/>
    <property type="match status" value="1"/>
</dbReference>
<evidence type="ECO:0000313" key="4">
    <source>
        <dbReference type="Proteomes" id="UP000297872"/>
    </source>
</evidence>
<evidence type="ECO:0008006" key="5">
    <source>
        <dbReference type="Google" id="ProtNLM"/>
    </source>
</evidence>
<dbReference type="Proteomes" id="UP000297872">
    <property type="component" value="Unassembled WGS sequence"/>
</dbReference>
<dbReference type="SMART" id="SM00028">
    <property type="entry name" value="TPR"/>
    <property type="match status" value="3"/>
</dbReference>
<keyword evidence="2" id="KW-1133">Transmembrane helix</keyword>